<sequence>MITLRVDADTMARVRFSFSPANEVVSWLKIAATGGVHPVFGDPGPAARAALTHPDVALLAGLVPPSGASYVPDFVTPQPGFGDRCADVFDEQIAAVEATGHEVLEFQLGEAIAATWGRSAPVAVRRAAESGRMPKRLAAGLARFWKECLAEMWPTLQSVIDHDLAIRAATLRTRGLARLLNTAHPTLVWTGEALVLDSAFDGAHDFSGRDLVLCCGVLSWPQVLVQGPDDAVIYLPAHRVGTGTPRSGRDLGAVIGDARALLLVELEQARSTTDLARRLGYTPGTISYHLSAMHRVGLVTKRRDGRHVLYKRTPQALVLLPD</sequence>
<name>A0A7C9RYY0_9PSEU</name>
<dbReference type="PANTHER" id="PTHR43132:SF6">
    <property type="entry name" value="HTH-TYPE TRANSCRIPTIONAL REPRESSOR CZRA"/>
    <property type="match status" value="1"/>
</dbReference>
<keyword evidence="2" id="KW-0238">DNA-binding</keyword>
<keyword evidence="1" id="KW-0805">Transcription regulation</keyword>
<dbReference type="Proteomes" id="UP000481360">
    <property type="component" value="Unassembled WGS sequence"/>
</dbReference>
<dbReference type="EMBL" id="JAAMPJ010000014">
    <property type="protein sequence ID" value="NGY64903.1"/>
    <property type="molecule type" value="Genomic_DNA"/>
</dbReference>
<dbReference type="GO" id="GO:0003700">
    <property type="term" value="F:DNA-binding transcription factor activity"/>
    <property type="evidence" value="ECO:0007669"/>
    <property type="project" value="InterPro"/>
</dbReference>
<evidence type="ECO:0000256" key="2">
    <source>
        <dbReference type="ARBA" id="ARBA00023125"/>
    </source>
</evidence>
<dbReference type="Pfam" id="PF01022">
    <property type="entry name" value="HTH_5"/>
    <property type="match status" value="1"/>
</dbReference>
<evidence type="ECO:0000256" key="1">
    <source>
        <dbReference type="ARBA" id="ARBA00023015"/>
    </source>
</evidence>
<keyword evidence="6" id="KW-1185">Reference proteome</keyword>
<keyword evidence="3" id="KW-0804">Transcription</keyword>
<dbReference type="GO" id="GO:0003677">
    <property type="term" value="F:DNA binding"/>
    <property type="evidence" value="ECO:0007669"/>
    <property type="project" value="UniProtKB-KW"/>
</dbReference>
<dbReference type="PROSITE" id="PS50987">
    <property type="entry name" value="HTH_ARSR_2"/>
    <property type="match status" value="1"/>
</dbReference>
<evidence type="ECO:0000313" key="5">
    <source>
        <dbReference type="EMBL" id="NGY64903.1"/>
    </source>
</evidence>
<evidence type="ECO:0000256" key="3">
    <source>
        <dbReference type="ARBA" id="ARBA00023163"/>
    </source>
</evidence>
<protein>
    <submittedName>
        <fullName evidence="5">Helix-turn-helix transcriptional regulator</fullName>
    </submittedName>
</protein>
<dbReference type="InterPro" id="IPR036390">
    <property type="entry name" value="WH_DNA-bd_sf"/>
</dbReference>
<dbReference type="InterPro" id="IPR001845">
    <property type="entry name" value="HTH_ArsR_DNA-bd_dom"/>
</dbReference>
<proteinExistence type="predicted"/>
<comment type="caution">
    <text evidence="5">The sequence shown here is derived from an EMBL/GenBank/DDBJ whole genome shotgun (WGS) entry which is preliminary data.</text>
</comment>
<dbReference type="CDD" id="cd00090">
    <property type="entry name" value="HTH_ARSR"/>
    <property type="match status" value="1"/>
</dbReference>
<dbReference type="InterPro" id="IPR036388">
    <property type="entry name" value="WH-like_DNA-bd_sf"/>
</dbReference>
<evidence type="ECO:0000313" key="6">
    <source>
        <dbReference type="Proteomes" id="UP000481360"/>
    </source>
</evidence>
<dbReference type="SMART" id="SM00418">
    <property type="entry name" value="HTH_ARSR"/>
    <property type="match status" value="1"/>
</dbReference>
<gene>
    <name evidence="5" type="ORF">G7043_38920</name>
</gene>
<accession>A0A7C9RYY0</accession>
<organism evidence="5 6">
    <name type="scientific">Lentzea alba</name>
    <dbReference type="NCBI Taxonomy" id="2714351"/>
    <lineage>
        <taxon>Bacteria</taxon>
        <taxon>Bacillati</taxon>
        <taxon>Actinomycetota</taxon>
        <taxon>Actinomycetes</taxon>
        <taxon>Pseudonocardiales</taxon>
        <taxon>Pseudonocardiaceae</taxon>
        <taxon>Lentzea</taxon>
    </lineage>
</organism>
<feature type="domain" description="HTH arsR-type" evidence="4">
    <location>
        <begin position="240"/>
        <end position="322"/>
    </location>
</feature>
<evidence type="ECO:0000259" key="4">
    <source>
        <dbReference type="PROSITE" id="PS50987"/>
    </source>
</evidence>
<reference evidence="5 6" key="1">
    <citation type="submission" date="2020-03" db="EMBL/GenBank/DDBJ databases">
        <title>Isolation and identification of active actinomycetes.</title>
        <authorList>
            <person name="Sun X."/>
        </authorList>
    </citation>
    <scope>NUCLEOTIDE SEQUENCE [LARGE SCALE GENOMIC DNA]</scope>
    <source>
        <strain evidence="5 6">NEAU-D13</strain>
    </source>
</reference>
<dbReference type="AlphaFoldDB" id="A0A7C9RYY0"/>
<dbReference type="InterPro" id="IPR051011">
    <property type="entry name" value="Metal_resp_trans_reg"/>
</dbReference>
<dbReference type="Gene3D" id="1.10.10.10">
    <property type="entry name" value="Winged helix-like DNA-binding domain superfamily/Winged helix DNA-binding domain"/>
    <property type="match status" value="1"/>
</dbReference>
<dbReference type="SUPFAM" id="SSF46785">
    <property type="entry name" value="Winged helix' DNA-binding domain"/>
    <property type="match status" value="1"/>
</dbReference>
<dbReference type="RefSeq" id="WP_166053709.1">
    <property type="nucleotide sequence ID" value="NZ_JAAMPJ010000014.1"/>
</dbReference>
<dbReference type="InterPro" id="IPR011991">
    <property type="entry name" value="ArsR-like_HTH"/>
</dbReference>
<dbReference type="PANTHER" id="PTHR43132">
    <property type="entry name" value="ARSENICAL RESISTANCE OPERON REPRESSOR ARSR-RELATED"/>
    <property type="match status" value="1"/>
</dbReference>